<feature type="region of interest" description="Disordered" evidence="8">
    <location>
        <begin position="210"/>
        <end position="237"/>
    </location>
</feature>
<evidence type="ECO:0000256" key="2">
    <source>
        <dbReference type="ARBA" id="ARBA00007879"/>
    </source>
</evidence>
<dbReference type="eggNOG" id="KOG3200">
    <property type="taxonomic scope" value="Eukaryota"/>
</dbReference>
<reference evidence="10 11" key="1">
    <citation type="journal article" date="2011" name="PLoS Pathog.">
        <title>Endophytic Life Strategies Decoded by Genome and Transcriptome Analyses of the Mutualistic Root Symbiont Piriformospora indica.</title>
        <authorList>
            <person name="Zuccaro A."/>
            <person name="Lahrmann U."/>
            <person name="Guldener U."/>
            <person name="Langen G."/>
            <person name="Pfiffi S."/>
            <person name="Biedenkopf D."/>
            <person name="Wong P."/>
            <person name="Samans B."/>
            <person name="Grimm C."/>
            <person name="Basiewicz M."/>
            <person name="Murat C."/>
            <person name="Martin F."/>
            <person name="Kogel K.H."/>
        </authorList>
    </citation>
    <scope>NUCLEOTIDE SEQUENCE [LARGE SCALE GENOMIC DNA]</scope>
    <source>
        <strain evidence="10 11">DSM 11827</strain>
    </source>
</reference>
<evidence type="ECO:0000256" key="1">
    <source>
        <dbReference type="ARBA" id="ARBA00004123"/>
    </source>
</evidence>
<proteinExistence type="inferred from homology"/>
<keyword evidence="6" id="KW-0408">Iron</keyword>
<dbReference type="GO" id="GO:0005634">
    <property type="term" value="C:nucleus"/>
    <property type="evidence" value="ECO:0007669"/>
    <property type="project" value="UniProtKB-SubCell"/>
</dbReference>
<dbReference type="PANTHER" id="PTHR46030:SF1">
    <property type="entry name" value="ALPHA-KETOGLUTARATE-DEPENDENT DIOXYGENASE ALKB HOMOLOG 6"/>
    <property type="match status" value="1"/>
</dbReference>
<dbReference type="OMA" id="KSPKTKW"/>
<dbReference type="STRING" id="1109443.G4TXW3"/>
<evidence type="ECO:0000313" key="11">
    <source>
        <dbReference type="Proteomes" id="UP000007148"/>
    </source>
</evidence>
<dbReference type="InParanoid" id="G4TXW3"/>
<evidence type="ECO:0000256" key="4">
    <source>
        <dbReference type="ARBA" id="ARBA00022964"/>
    </source>
</evidence>
<evidence type="ECO:0000259" key="9">
    <source>
        <dbReference type="PROSITE" id="PS51471"/>
    </source>
</evidence>
<keyword evidence="7" id="KW-0539">Nucleus</keyword>
<evidence type="ECO:0000313" key="10">
    <source>
        <dbReference type="EMBL" id="CCA76156.1"/>
    </source>
</evidence>
<evidence type="ECO:0000256" key="5">
    <source>
        <dbReference type="ARBA" id="ARBA00023002"/>
    </source>
</evidence>
<comment type="subcellular location">
    <subcellularLocation>
        <location evidence="1">Nucleus</location>
    </subcellularLocation>
</comment>
<comment type="caution">
    <text evidence="10">The sequence shown here is derived from an EMBL/GenBank/DDBJ whole genome shotgun (WGS) entry which is preliminary data.</text>
</comment>
<dbReference type="Pfam" id="PF13532">
    <property type="entry name" value="2OG-FeII_Oxy_2"/>
    <property type="match status" value="1"/>
</dbReference>
<organism evidence="10 11">
    <name type="scientific">Serendipita indica (strain DSM 11827)</name>
    <name type="common">Root endophyte fungus</name>
    <name type="synonym">Piriformospora indica</name>
    <dbReference type="NCBI Taxonomy" id="1109443"/>
    <lineage>
        <taxon>Eukaryota</taxon>
        <taxon>Fungi</taxon>
        <taxon>Dikarya</taxon>
        <taxon>Basidiomycota</taxon>
        <taxon>Agaricomycotina</taxon>
        <taxon>Agaricomycetes</taxon>
        <taxon>Sebacinales</taxon>
        <taxon>Serendipitaceae</taxon>
        <taxon>Serendipita</taxon>
    </lineage>
</organism>
<dbReference type="GO" id="GO:0051213">
    <property type="term" value="F:dioxygenase activity"/>
    <property type="evidence" value="ECO:0007669"/>
    <property type="project" value="UniProtKB-KW"/>
</dbReference>
<keyword evidence="5" id="KW-0560">Oxidoreductase</keyword>
<dbReference type="OrthoDB" id="412814at2759"/>
<dbReference type="Gene3D" id="2.60.120.590">
    <property type="entry name" value="Alpha-ketoglutarate-dependent dioxygenase AlkB-like"/>
    <property type="match status" value="1"/>
</dbReference>
<protein>
    <recommendedName>
        <fullName evidence="9">Fe2OG dioxygenase domain-containing protein</fullName>
    </recommendedName>
</protein>
<dbReference type="PROSITE" id="PS51471">
    <property type="entry name" value="FE2OG_OXY"/>
    <property type="match status" value="1"/>
</dbReference>
<feature type="domain" description="Fe2OG dioxygenase" evidence="9">
    <location>
        <begin position="94"/>
        <end position="231"/>
    </location>
</feature>
<name>G4TXW3_SERID</name>
<keyword evidence="3" id="KW-0479">Metal-binding</keyword>
<gene>
    <name evidence="10" type="ORF">PIIN_10156</name>
</gene>
<dbReference type="HOGENOM" id="CLU_059836_0_0_1"/>
<keyword evidence="11" id="KW-1185">Reference proteome</keyword>
<dbReference type="PANTHER" id="PTHR46030">
    <property type="entry name" value="ALPHA-KETOGLUTARATE-DEPENDENT DIOXYGENASE ALKB HOMOLOG 6"/>
    <property type="match status" value="1"/>
</dbReference>
<evidence type="ECO:0000256" key="3">
    <source>
        <dbReference type="ARBA" id="ARBA00022723"/>
    </source>
</evidence>
<sequence length="283" mass="31640">MSIDPGERDVRLSYRYIPNFITQEEEEYLLRKISETPQPKWKNVTGRRLQIWGGDLGPGGTLLAQPLPPFINSFPNLVERIAATKTFQDSAHQGPNHVIINEYKPGEGIMPHEDGPAYHPVVATISLGSHAVFHYLRYKPDDASIDDDGEVRDNSTDMKTSKGKVIDKTPVLSLLLEPRSVIITSGTLYKDHLHWIEDVAVDHIAGADETAQPDAEENRTNAVDSSLDVGSPPPRYRMDNWEQVTGEREKEVVRSGGVLERGTRVSLTCRDVAKVRKIGLLKR</sequence>
<evidence type="ECO:0000256" key="7">
    <source>
        <dbReference type="ARBA" id="ARBA00023242"/>
    </source>
</evidence>
<dbReference type="GO" id="GO:0046872">
    <property type="term" value="F:metal ion binding"/>
    <property type="evidence" value="ECO:0007669"/>
    <property type="project" value="UniProtKB-KW"/>
</dbReference>
<dbReference type="InterPro" id="IPR032862">
    <property type="entry name" value="ALKBH6"/>
</dbReference>
<dbReference type="InterPro" id="IPR005123">
    <property type="entry name" value="Oxoglu/Fe-dep_dioxygenase_dom"/>
</dbReference>
<dbReference type="Proteomes" id="UP000007148">
    <property type="component" value="Unassembled WGS sequence"/>
</dbReference>
<dbReference type="AlphaFoldDB" id="G4TXW3"/>
<evidence type="ECO:0000256" key="8">
    <source>
        <dbReference type="SAM" id="MobiDB-lite"/>
    </source>
</evidence>
<dbReference type="SUPFAM" id="SSF51197">
    <property type="entry name" value="Clavaminate synthase-like"/>
    <property type="match status" value="1"/>
</dbReference>
<accession>G4TXW3</accession>
<comment type="similarity">
    <text evidence="2">Belongs to the alkB family.</text>
</comment>
<dbReference type="InterPro" id="IPR027450">
    <property type="entry name" value="AlkB-like"/>
</dbReference>
<keyword evidence="4" id="KW-0223">Dioxygenase</keyword>
<dbReference type="EMBL" id="CAFZ01000628">
    <property type="protein sequence ID" value="CCA76156.1"/>
    <property type="molecule type" value="Genomic_DNA"/>
</dbReference>
<evidence type="ECO:0000256" key="6">
    <source>
        <dbReference type="ARBA" id="ARBA00023004"/>
    </source>
</evidence>
<dbReference type="InterPro" id="IPR037151">
    <property type="entry name" value="AlkB-like_sf"/>
</dbReference>